<gene>
    <name evidence="1" type="ORF">STAS_10210</name>
</gene>
<dbReference type="EMBL" id="BKCP01004849">
    <property type="protein sequence ID" value="GER34029.1"/>
    <property type="molecule type" value="Genomic_DNA"/>
</dbReference>
<comment type="caution">
    <text evidence="1">The sequence shown here is derived from an EMBL/GenBank/DDBJ whole genome shotgun (WGS) entry which is preliminary data.</text>
</comment>
<accession>A0A5A7PMR9</accession>
<organism evidence="1 2">
    <name type="scientific">Striga asiatica</name>
    <name type="common">Asiatic witchweed</name>
    <name type="synonym">Buchnera asiatica</name>
    <dbReference type="NCBI Taxonomy" id="4170"/>
    <lineage>
        <taxon>Eukaryota</taxon>
        <taxon>Viridiplantae</taxon>
        <taxon>Streptophyta</taxon>
        <taxon>Embryophyta</taxon>
        <taxon>Tracheophyta</taxon>
        <taxon>Spermatophyta</taxon>
        <taxon>Magnoliopsida</taxon>
        <taxon>eudicotyledons</taxon>
        <taxon>Gunneridae</taxon>
        <taxon>Pentapetalae</taxon>
        <taxon>asterids</taxon>
        <taxon>lamiids</taxon>
        <taxon>Lamiales</taxon>
        <taxon>Orobanchaceae</taxon>
        <taxon>Buchnereae</taxon>
        <taxon>Striga</taxon>
    </lineage>
</organism>
<name>A0A5A7PMR9_STRAF</name>
<reference evidence="2" key="1">
    <citation type="journal article" date="2019" name="Curr. Biol.">
        <title>Genome Sequence of Striga asiatica Provides Insight into the Evolution of Plant Parasitism.</title>
        <authorList>
            <person name="Yoshida S."/>
            <person name="Kim S."/>
            <person name="Wafula E.K."/>
            <person name="Tanskanen J."/>
            <person name="Kim Y.M."/>
            <person name="Honaas L."/>
            <person name="Yang Z."/>
            <person name="Spallek T."/>
            <person name="Conn C.E."/>
            <person name="Ichihashi Y."/>
            <person name="Cheong K."/>
            <person name="Cui S."/>
            <person name="Der J.P."/>
            <person name="Gundlach H."/>
            <person name="Jiao Y."/>
            <person name="Hori C."/>
            <person name="Ishida J.K."/>
            <person name="Kasahara H."/>
            <person name="Kiba T."/>
            <person name="Kim M.S."/>
            <person name="Koo N."/>
            <person name="Laohavisit A."/>
            <person name="Lee Y.H."/>
            <person name="Lumba S."/>
            <person name="McCourt P."/>
            <person name="Mortimer J.C."/>
            <person name="Mutuku J.M."/>
            <person name="Nomura T."/>
            <person name="Sasaki-Sekimoto Y."/>
            <person name="Seto Y."/>
            <person name="Wang Y."/>
            <person name="Wakatake T."/>
            <person name="Sakakibara H."/>
            <person name="Demura T."/>
            <person name="Yamaguchi S."/>
            <person name="Yoneyama K."/>
            <person name="Manabe R.I."/>
            <person name="Nelson D.C."/>
            <person name="Schulman A.H."/>
            <person name="Timko M.P."/>
            <person name="dePamphilis C.W."/>
            <person name="Choi D."/>
            <person name="Shirasu K."/>
        </authorList>
    </citation>
    <scope>NUCLEOTIDE SEQUENCE [LARGE SCALE GENOMIC DNA]</scope>
    <source>
        <strain evidence="2">cv. UVA1</strain>
    </source>
</reference>
<dbReference type="Proteomes" id="UP000325081">
    <property type="component" value="Unassembled WGS sequence"/>
</dbReference>
<dbReference type="AlphaFoldDB" id="A0A5A7PMR9"/>
<protein>
    <submittedName>
        <fullName evidence="1">Breast cancer associated RING 1</fullName>
    </submittedName>
</protein>
<sequence>MIFAFSRSPHFANISINALPNETESSNLFFVMYDSTHFPCTSEFRWVQAESVLISVVWSGLHFPSVNMRWKHSRASPNMRMFTQPEIMVFQDTTFFTGIRPNIPDNMAFQETLFLSGMRWKTLDSKHESKKVKVKLLGTMPSSRNLLNVIVAILWDFPIEHLIRVLWEMRFGEDKPWKILFA</sequence>
<proteinExistence type="predicted"/>
<evidence type="ECO:0000313" key="1">
    <source>
        <dbReference type="EMBL" id="GER34029.1"/>
    </source>
</evidence>
<keyword evidence="2" id="KW-1185">Reference proteome</keyword>
<evidence type="ECO:0000313" key="2">
    <source>
        <dbReference type="Proteomes" id="UP000325081"/>
    </source>
</evidence>